<keyword evidence="3 11" id="KW-0963">Cytoplasm</keyword>
<dbReference type="PROSITE" id="PS50089">
    <property type="entry name" value="ZF_RING_2"/>
    <property type="match status" value="1"/>
</dbReference>
<dbReference type="Gene3D" id="3.30.720.50">
    <property type="match status" value="1"/>
</dbReference>
<dbReference type="AlphaFoldDB" id="A0A0C9R0L9"/>
<dbReference type="InterPro" id="IPR044110">
    <property type="entry name" value="RING-HC_RNF146"/>
</dbReference>
<dbReference type="InterPro" id="IPR001841">
    <property type="entry name" value="Znf_RING"/>
</dbReference>
<dbReference type="GO" id="GO:0005829">
    <property type="term" value="C:cytosol"/>
    <property type="evidence" value="ECO:0007669"/>
    <property type="project" value="UniProtKB-SubCell"/>
</dbReference>
<reference evidence="14" key="1">
    <citation type="submission" date="2015-01" db="EMBL/GenBank/DDBJ databases">
        <title>Transcriptome Assembly of Fopius arisanus.</title>
        <authorList>
            <person name="Geib S."/>
        </authorList>
    </citation>
    <scope>NUCLEOTIDE SEQUENCE</scope>
</reference>
<dbReference type="SMART" id="SM00678">
    <property type="entry name" value="WWE"/>
    <property type="match status" value="1"/>
</dbReference>
<evidence type="ECO:0000256" key="7">
    <source>
        <dbReference type="ARBA" id="ARBA00022771"/>
    </source>
</evidence>
<dbReference type="GO" id="GO:0051865">
    <property type="term" value="P:protein autoubiquitination"/>
    <property type="evidence" value="ECO:0007669"/>
    <property type="project" value="UniProtKB-UniRule"/>
</dbReference>
<keyword evidence="6 11" id="KW-0479">Metal-binding</keyword>
<evidence type="ECO:0000256" key="5">
    <source>
        <dbReference type="ARBA" id="ARBA00022687"/>
    </source>
</evidence>
<comment type="PTM">
    <text evidence="11">Ubiquitinated; autoubiquitinated.</text>
</comment>
<keyword evidence="8 11" id="KW-0833">Ubl conjugation pathway</keyword>
<proteinExistence type="predicted"/>
<dbReference type="InterPro" id="IPR018123">
    <property type="entry name" value="WWE-dom_subgr"/>
</dbReference>
<dbReference type="SMART" id="SM00184">
    <property type="entry name" value="RING"/>
    <property type="match status" value="1"/>
</dbReference>
<dbReference type="EMBL" id="GBYB01001535">
    <property type="protein sequence ID" value="JAG71302.1"/>
    <property type="molecule type" value="Transcribed_RNA"/>
</dbReference>
<dbReference type="PANTHER" id="PTHR13417:SF2">
    <property type="entry name" value="E3 UBIQUITIN-PROTEIN LIGASE RNF146"/>
    <property type="match status" value="1"/>
</dbReference>
<evidence type="ECO:0000256" key="2">
    <source>
        <dbReference type="ARBA" id="ARBA00004514"/>
    </source>
</evidence>
<feature type="domain" description="RING-type" evidence="12">
    <location>
        <begin position="29"/>
        <end position="67"/>
    </location>
</feature>
<dbReference type="GO" id="GO:0016055">
    <property type="term" value="P:Wnt signaling pathway"/>
    <property type="evidence" value="ECO:0007669"/>
    <property type="project" value="UniProtKB-KW"/>
</dbReference>
<dbReference type="SUPFAM" id="SSF117839">
    <property type="entry name" value="WWE domain"/>
    <property type="match status" value="1"/>
</dbReference>
<dbReference type="SUPFAM" id="SSF57850">
    <property type="entry name" value="RING/U-box"/>
    <property type="match status" value="1"/>
</dbReference>
<comment type="function">
    <text evidence="11">E3 ubiquitin-protein ligase that specifically binds poly-ADP-ribosylated proteins and mediates their ubiquitination and subsequent degradation.</text>
</comment>
<evidence type="ECO:0000256" key="4">
    <source>
        <dbReference type="ARBA" id="ARBA00022679"/>
    </source>
</evidence>
<dbReference type="CDD" id="cd16546">
    <property type="entry name" value="RING-HC_RNF146"/>
    <property type="match status" value="1"/>
</dbReference>
<dbReference type="InterPro" id="IPR017907">
    <property type="entry name" value="Znf_RING_CS"/>
</dbReference>
<gene>
    <name evidence="14" type="primary">RNF146A</name>
    <name evidence="14" type="ORF">g.64527</name>
</gene>
<evidence type="ECO:0000259" key="12">
    <source>
        <dbReference type="PROSITE" id="PS50089"/>
    </source>
</evidence>
<dbReference type="EC" id="2.3.2.27" evidence="11"/>
<comment type="catalytic activity">
    <reaction evidence="1 11">
        <text>S-ubiquitinyl-[E2 ubiquitin-conjugating enzyme]-L-cysteine + [acceptor protein]-L-lysine = [E2 ubiquitin-conjugating enzyme]-L-cysteine + N(6)-ubiquitinyl-[acceptor protein]-L-lysine.</text>
        <dbReference type="EC" id="2.3.2.27"/>
    </reaction>
</comment>
<dbReference type="PANTHER" id="PTHR13417">
    <property type="entry name" value="E3 UBIQUITIN-PROTEIN LIGASE RNF146"/>
    <property type="match status" value="1"/>
</dbReference>
<comment type="pathway">
    <text evidence="11">Protein modification; protein ubiquitination.</text>
</comment>
<dbReference type="PROSITE" id="PS00518">
    <property type="entry name" value="ZF_RING_1"/>
    <property type="match status" value="1"/>
</dbReference>
<dbReference type="Pfam" id="PF02825">
    <property type="entry name" value="WWE"/>
    <property type="match status" value="1"/>
</dbReference>
<comment type="subcellular location">
    <subcellularLocation>
        <location evidence="2 11">Cytoplasm</location>
        <location evidence="2 11">Cytosol</location>
    </subcellularLocation>
</comment>
<organism evidence="14">
    <name type="scientific">Fopius arisanus</name>
    <dbReference type="NCBI Taxonomy" id="64838"/>
    <lineage>
        <taxon>Eukaryota</taxon>
        <taxon>Metazoa</taxon>
        <taxon>Ecdysozoa</taxon>
        <taxon>Arthropoda</taxon>
        <taxon>Hexapoda</taxon>
        <taxon>Insecta</taxon>
        <taxon>Pterygota</taxon>
        <taxon>Neoptera</taxon>
        <taxon>Endopterygota</taxon>
        <taxon>Hymenoptera</taxon>
        <taxon>Apocrita</taxon>
        <taxon>Ichneumonoidea</taxon>
        <taxon>Braconidae</taxon>
        <taxon>Opiinae</taxon>
        <taxon>Fopius</taxon>
    </lineage>
</organism>
<dbReference type="Gene3D" id="3.30.40.10">
    <property type="entry name" value="Zinc/RING finger domain, C3HC4 (zinc finger)"/>
    <property type="match status" value="1"/>
</dbReference>
<dbReference type="InterPro" id="IPR013083">
    <property type="entry name" value="Znf_RING/FYVE/PHD"/>
</dbReference>
<evidence type="ECO:0000256" key="3">
    <source>
        <dbReference type="ARBA" id="ARBA00022490"/>
    </source>
</evidence>
<accession>A0A0C9R0L9</accession>
<evidence type="ECO:0000256" key="11">
    <source>
        <dbReference type="RuleBase" id="RU367115"/>
    </source>
</evidence>
<evidence type="ECO:0000256" key="9">
    <source>
        <dbReference type="ARBA" id="ARBA00022833"/>
    </source>
</evidence>
<evidence type="ECO:0000313" key="14">
    <source>
        <dbReference type="EMBL" id="JAG71302.1"/>
    </source>
</evidence>
<evidence type="ECO:0000256" key="1">
    <source>
        <dbReference type="ARBA" id="ARBA00000900"/>
    </source>
</evidence>
<dbReference type="InterPro" id="IPR004170">
    <property type="entry name" value="WWE_dom"/>
</dbReference>
<dbReference type="Pfam" id="PF13920">
    <property type="entry name" value="zf-C3HC4_3"/>
    <property type="match status" value="1"/>
</dbReference>
<keyword evidence="4 11" id="KW-0808">Transferase</keyword>
<comment type="domain">
    <text evidence="11">The WWE domain mediates non-covalent poly(ADP-ribose)-binding.</text>
</comment>
<dbReference type="GO" id="GO:0006511">
    <property type="term" value="P:ubiquitin-dependent protein catabolic process"/>
    <property type="evidence" value="ECO:0007669"/>
    <property type="project" value="UniProtKB-UniRule"/>
</dbReference>
<dbReference type="UniPathway" id="UPA00143"/>
<sequence length="173" mass="19768">MAQAAVETVDLTEETIKEEKQGTSTSLECAVCLQPCIHPAKLPCTHIFCYLCVKGVANQSKKCPMCRQEIPADFVERPQLVEVEESKVPGTDEEYQWFYEGRNGWWRFDPRTSGDLDTIRNLGETACELLICGALYVIDFKNLCQYKKTQPKRKRRIKRDRISFPCKGVAGVR</sequence>
<feature type="domain" description="WWE" evidence="13">
    <location>
        <begin position="82"/>
        <end position="159"/>
    </location>
</feature>
<evidence type="ECO:0000256" key="6">
    <source>
        <dbReference type="ARBA" id="ARBA00022723"/>
    </source>
</evidence>
<protein>
    <recommendedName>
        <fullName evidence="11">E3 ubiquitin-protein ligase</fullName>
        <ecNumber evidence="11">2.3.2.27</ecNumber>
    </recommendedName>
</protein>
<dbReference type="InterPro" id="IPR037197">
    <property type="entry name" value="WWE_dom_sf"/>
</dbReference>
<dbReference type="InterPro" id="IPR033509">
    <property type="entry name" value="RNF146"/>
</dbReference>
<dbReference type="GO" id="GO:0061630">
    <property type="term" value="F:ubiquitin protein ligase activity"/>
    <property type="evidence" value="ECO:0007669"/>
    <property type="project" value="UniProtKB-UniRule"/>
</dbReference>
<keyword evidence="9 11" id="KW-0862">Zinc</keyword>
<evidence type="ECO:0000259" key="13">
    <source>
        <dbReference type="PROSITE" id="PS50918"/>
    </source>
</evidence>
<keyword evidence="5" id="KW-0879">Wnt signaling pathway</keyword>
<dbReference type="PROSITE" id="PS50918">
    <property type="entry name" value="WWE"/>
    <property type="match status" value="1"/>
</dbReference>
<evidence type="ECO:0000256" key="8">
    <source>
        <dbReference type="ARBA" id="ARBA00022786"/>
    </source>
</evidence>
<keyword evidence="7 10" id="KW-0863">Zinc-finger</keyword>
<evidence type="ECO:0000256" key="10">
    <source>
        <dbReference type="PROSITE-ProRule" id="PRU00175"/>
    </source>
</evidence>
<dbReference type="GO" id="GO:0072572">
    <property type="term" value="F:poly-ADP-D-ribose binding"/>
    <property type="evidence" value="ECO:0007669"/>
    <property type="project" value="UniProtKB-UniRule"/>
</dbReference>
<dbReference type="GO" id="GO:0005634">
    <property type="term" value="C:nucleus"/>
    <property type="evidence" value="ECO:0007669"/>
    <property type="project" value="TreeGrafter"/>
</dbReference>
<name>A0A0C9R0L9_9HYME</name>
<dbReference type="GO" id="GO:0008270">
    <property type="term" value="F:zinc ion binding"/>
    <property type="evidence" value="ECO:0007669"/>
    <property type="project" value="UniProtKB-UniRule"/>
</dbReference>